<comment type="caution">
    <text evidence="1">The sequence shown here is derived from an EMBL/GenBank/DDBJ whole genome shotgun (WGS) entry which is preliminary data.</text>
</comment>
<dbReference type="AlphaFoldDB" id="G5H979"/>
<dbReference type="EMBL" id="ADLD01000013">
    <property type="protein sequence ID" value="EHB92116.1"/>
    <property type="molecule type" value="Genomic_DNA"/>
</dbReference>
<reference evidence="1 2" key="1">
    <citation type="submission" date="2011-08" db="EMBL/GenBank/DDBJ databases">
        <title>The Genome Sequence of Alistipes indistinctus YIT 12060.</title>
        <authorList>
            <consortium name="The Broad Institute Genome Sequencing Platform"/>
            <person name="Earl A."/>
            <person name="Ward D."/>
            <person name="Feldgarden M."/>
            <person name="Gevers D."/>
            <person name="Morotomi M."/>
            <person name="Young S.K."/>
            <person name="Zeng Q."/>
            <person name="Gargeya S."/>
            <person name="Fitzgerald M."/>
            <person name="Haas B."/>
            <person name="Abouelleil A."/>
            <person name="Alvarado L."/>
            <person name="Arachchi H.M."/>
            <person name="Berlin A."/>
            <person name="Brown A."/>
            <person name="Chapman S.B."/>
            <person name="Chen Z."/>
            <person name="Dunbar C."/>
            <person name="Freedman E."/>
            <person name="Gearin G."/>
            <person name="Gellesch M."/>
            <person name="Goldberg J."/>
            <person name="Griggs A."/>
            <person name="Gujja S."/>
            <person name="Heiman D."/>
            <person name="Howarth C."/>
            <person name="Larson L."/>
            <person name="Lui A."/>
            <person name="MacDonald P.J.P."/>
            <person name="Montmayeur A."/>
            <person name="Murphy C."/>
            <person name="Neiman D."/>
            <person name="Pearson M."/>
            <person name="Priest M."/>
            <person name="Roberts A."/>
            <person name="Saif S."/>
            <person name="Shea T."/>
            <person name="Shenoy N."/>
            <person name="Sisk P."/>
            <person name="Stolte C."/>
            <person name="Sykes S."/>
            <person name="Wortman J."/>
            <person name="Nusbaum C."/>
            <person name="Birren B."/>
        </authorList>
    </citation>
    <scope>NUCLEOTIDE SEQUENCE [LARGE SCALE GENOMIC DNA]</scope>
    <source>
        <strain evidence="1 2">YIT 12060</strain>
    </source>
</reference>
<dbReference type="STRING" id="742725.HMPREF9450_02165"/>
<name>G5H979_9BACT</name>
<sequence length="122" mass="13376">MKKVLFISIIVLLGTGLFSGCKNDKDQTYLYAIGIDGYAYDGSTLLGPMLYLESLGIAKSLSIVSTDQQDADKQAIVRFDAEMGKIDAATLASYGNTVYVRYVLQTLGEEQTTLQEKEFGQK</sequence>
<gene>
    <name evidence="1" type="ORF">HMPREF9450_02165</name>
</gene>
<dbReference type="GeneID" id="92814813"/>
<dbReference type="PATRIC" id="fig|742725.3.peg.2232"/>
<dbReference type="PROSITE" id="PS51257">
    <property type="entry name" value="PROKAR_LIPOPROTEIN"/>
    <property type="match status" value="1"/>
</dbReference>
<dbReference type="HOGENOM" id="CLU_2021842_0_0_10"/>
<proteinExistence type="predicted"/>
<evidence type="ECO:0000313" key="2">
    <source>
        <dbReference type="Proteomes" id="UP000006008"/>
    </source>
</evidence>
<dbReference type="RefSeq" id="WP_009134971.1">
    <property type="nucleotide sequence ID" value="NZ_CP102250.1"/>
</dbReference>
<evidence type="ECO:0000313" key="1">
    <source>
        <dbReference type="EMBL" id="EHB92116.1"/>
    </source>
</evidence>
<dbReference type="OrthoDB" id="676461at2"/>
<protein>
    <submittedName>
        <fullName evidence="1">Uncharacterized protein</fullName>
    </submittedName>
</protein>
<accession>G5H979</accession>
<organism evidence="1 2">
    <name type="scientific">Alistipes indistinctus YIT 12060</name>
    <dbReference type="NCBI Taxonomy" id="742725"/>
    <lineage>
        <taxon>Bacteria</taxon>
        <taxon>Pseudomonadati</taxon>
        <taxon>Bacteroidota</taxon>
        <taxon>Bacteroidia</taxon>
        <taxon>Bacteroidales</taxon>
        <taxon>Rikenellaceae</taxon>
        <taxon>Alistipes</taxon>
    </lineage>
</organism>
<dbReference type="Proteomes" id="UP000006008">
    <property type="component" value="Unassembled WGS sequence"/>
</dbReference>
<keyword evidence="2" id="KW-1185">Reference proteome</keyword>
<dbReference type="eggNOG" id="ENOG5031RYM">
    <property type="taxonomic scope" value="Bacteria"/>
</dbReference>